<proteinExistence type="predicted"/>
<evidence type="ECO:0000313" key="3">
    <source>
        <dbReference type="EMBL" id="GAA2480745.1"/>
    </source>
</evidence>
<dbReference type="PANTHER" id="PTHR43031">
    <property type="entry name" value="FAD-DEPENDENT OXIDOREDUCTASE"/>
    <property type="match status" value="1"/>
</dbReference>
<dbReference type="InterPro" id="IPR001763">
    <property type="entry name" value="Rhodanese-like_dom"/>
</dbReference>
<evidence type="ECO:0000259" key="2">
    <source>
        <dbReference type="PROSITE" id="PS50206"/>
    </source>
</evidence>
<reference evidence="4" key="1">
    <citation type="journal article" date="2019" name="Int. J. Syst. Evol. Microbiol.">
        <title>The Global Catalogue of Microorganisms (GCM) 10K type strain sequencing project: providing services to taxonomists for standard genome sequencing and annotation.</title>
        <authorList>
            <consortium name="The Broad Institute Genomics Platform"/>
            <consortium name="The Broad Institute Genome Sequencing Center for Infectious Disease"/>
            <person name="Wu L."/>
            <person name="Ma J."/>
        </authorList>
    </citation>
    <scope>NUCLEOTIDE SEQUENCE [LARGE SCALE GENOMIC DNA]</scope>
    <source>
        <strain evidence="4">JCM 6307</strain>
    </source>
</reference>
<sequence>MSVPGATAQTPIGRVSPAEAHRRARAGEAVLLDVREEKEFADGHAPDAVLLPLSRLSEGAPLPAGSEGRPVVAVCRSGRRSVTAAQLLAARGVDVVDVEGGMQAWAQDGLPVVR</sequence>
<dbReference type="Pfam" id="PF00581">
    <property type="entry name" value="Rhodanese"/>
    <property type="match status" value="1"/>
</dbReference>
<dbReference type="Gene3D" id="3.40.250.10">
    <property type="entry name" value="Rhodanese-like domain"/>
    <property type="match status" value="1"/>
</dbReference>
<dbReference type="EMBL" id="BAAATA010000007">
    <property type="protein sequence ID" value="GAA2480745.1"/>
    <property type="molecule type" value="Genomic_DNA"/>
</dbReference>
<dbReference type="InterPro" id="IPR050229">
    <property type="entry name" value="GlpE_sulfurtransferase"/>
</dbReference>
<dbReference type="RefSeq" id="WP_344382447.1">
    <property type="nucleotide sequence ID" value="NZ_BAAATA010000007.1"/>
</dbReference>
<dbReference type="Proteomes" id="UP001501358">
    <property type="component" value="Unassembled WGS sequence"/>
</dbReference>
<evidence type="ECO:0000256" key="1">
    <source>
        <dbReference type="SAM" id="MobiDB-lite"/>
    </source>
</evidence>
<keyword evidence="4" id="KW-1185">Reference proteome</keyword>
<comment type="caution">
    <text evidence="3">The sequence shown here is derived from an EMBL/GenBank/DDBJ whole genome shotgun (WGS) entry which is preliminary data.</text>
</comment>
<gene>
    <name evidence="3" type="ORF">GCM10010406_16220</name>
</gene>
<organism evidence="3 4">
    <name type="scientific">Streptomyces thermolineatus</name>
    <dbReference type="NCBI Taxonomy" id="44033"/>
    <lineage>
        <taxon>Bacteria</taxon>
        <taxon>Bacillati</taxon>
        <taxon>Actinomycetota</taxon>
        <taxon>Actinomycetes</taxon>
        <taxon>Kitasatosporales</taxon>
        <taxon>Streptomycetaceae</taxon>
        <taxon>Streptomyces</taxon>
    </lineage>
</organism>
<dbReference type="PROSITE" id="PS50206">
    <property type="entry name" value="RHODANESE_3"/>
    <property type="match status" value="1"/>
</dbReference>
<evidence type="ECO:0000313" key="4">
    <source>
        <dbReference type="Proteomes" id="UP001501358"/>
    </source>
</evidence>
<dbReference type="InterPro" id="IPR036873">
    <property type="entry name" value="Rhodanese-like_dom_sf"/>
</dbReference>
<dbReference type="SMART" id="SM00450">
    <property type="entry name" value="RHOD"/>
    <property type="match status" value="1"/>
</dbReference>
<dbReference type="CDD" id="cd00158">
    <property type="entry name" value="RHOD"/>
    <property type="match status" value="1"/>
</dbReference>
<feature type="domain" description="Rhodanese" evidence="2">
    <location>
        <begin position="25"/>
        <end position="114"/>
    </location>
</feature>
<name>A0ABP5YKE7_9ACTN</name>
<feature type="region of interest" description="Disordered" evidence="1">
    <location>
        <begin position="1"/>
        <end position="21"/>
    </location>
</feature>
<protein>
    <recommendedName>
        <fullName evidence="2">Rhodanese domain-containing protein</fullName>
    </recommendedName>
</protein>
<dbReference type="PANTHER" id="PTHR43031:SF1">
    <property type="entry name" value="PYRIDINE NUCLEOTIDE-DISULPHIDE OXIDOREDUCTASE"/>
    <property type="match status" value="1"/>
</dbReference>
<dbReference type="SUPFAM" id="SSF52821">
    <property type="entry name" value="Rhodanese/Cell cycle control phosphatase"/>
    <property type="match status" value="1"/>
</dbReference>
<accession>A0ABP5YKE7</accession>